<evidence type="ECO:0000313" key="1">
    <source>
        <dbReference type="EMBL" id="TFY60300.1"/>
    </source>
</evidence>
<gene>
    <name evidence="1" type="ORF">EVJ58_g5240</name>
</gene>
<reference evidence="1 2" key="1">
    <citation type="submission" date="2019-01" db="EMBL/GenBank/DDBJ databases">
        <title>Genome sequencing of the rare red list fungi Fomitopsis rosea.</title>
        <authorList>
            <person name="Buettner E."/>
            <person name="Kellner H."/>
        </authorList>
    </citation>
    <scope>NUCLEOTIDE SEQUENCE [LARGE SCALE GENOMIC DNA]</scope>
    <source>
        <strain evidence="1 2">DSM 105464</strain>
    </source>
</reference>
<dbReference type="AlphaFoldDB" id="A0A4Y9YE62"/>
<proteinExistence type="predicted"/>
<dbReference type="EMBL" id="SEKV01000261">
    <property type="protein sequence ID" value="TFY60300.1"/>
    <property type="molecule type" value="Genomic_DNA"/>
</dbReference>
<name>A0A4Y9YE62_9APHY</name>
<sequence length="44" mass="4738">MPCTTLPSAPPIDASPETLSIVQSPVNMPSIPWDPTFYAAEVCY</sequence>
<evidence type="ECO:0000313" key="2">
    <source>
        <dbReference type="Proteomes" id="UP000298390"/>
    </source>
</evidence>
<accession>A0A4Y9YE62</accession>
<dbReference type="Proteomes" id="UP000298390">
    <property type="component" value="Unassembled WGS sequence"/>
</dbReference>
<organism evidence="1 2">
    <name type="scientific">Rhodofomes roseus</name>
    <dbReference type="NCBI Taxonomy" id="34475"/>
    <lineage>
        <taxon>Eukaryota</taxon>
        <taxon>Fungi</taxon>
        <taxon>Dikarya</taxon>
        <taxon>Basidiomycota</taxon>
        <taxon>Agaricomycotina</taxon>
        <taxon>Agaricomycetes</taxon>
        <taxon>Polyporales</taxon>
        <taxon>Rhodofomes</taxon>
    </lineage>
</organism>
<comment type="caution">
    <text evidence="1">The sequence shown here is derived from an EMBL/GenBank/DDBJ whole genome shotgun (WGS) entry which is preliminary data.</text>
</comment>
<protein>
    <submittedName>
        <fullName evidence="1">Uncharacterized protein</fullName>
    </submittedName>
</protein>